<proteinExistence type="predicted"/>
<sequence>MRKTSYAITFLLVAANLALNIVAVRRPDWLVDDGTEILYTRTTVRYGLTQRCERQIIKVPGPSDGSEIIYYSDYTCRAFPMTSTDRCERGNRYLCTAWTSAGYVAELGIGFGAMALFAILIGVSTHSRRRRIWRAVAGLVACQALFPMITFAVVTDLYRTSRYVGFEYAHFSTGYYANAAAWVASVFVMFGVIWTGIAADKGHKWAAGNRAYRRIEDRP</sequence>
<comment type="caution">
    <text evidence="1">The sequence shown here is derived from an EMBL/GenBank/DDBJ whole genome shotgun (WGS) entry which is preliminary data.</text>
</comment>
<keyword evidence="2" id="KW-1185">Reference proteome</keyword>
<gene>
    <name evidence="1" type="ORF">BV25DRAFT_1803088</name>
</gene>
<reference evidence="1" key="2">
    <citation type="journal article" date="2022" name="New Phytol.">
        <title>Evolutionary transition to the ectomycorrhizal habit in the genomes of a hyperdiverse lineage of mushroom-forming fungi.</title>
        <authorList>
            <person name="Looney B."/>
            <person name="Miyauchi S."/>
            <person name="Morin E."/>
            <person name="Drula E."/>
            <person name="Courty P.E."/>
            <person name="Kohler A."/>
            <person name="Kuo A."/>
            <person name="LaButti K."/>
            <person name="Pangilinan J."/>
            <person name="Lipzen A."/>
            <person name="Riley R."/>
            <person name="Andreopoulos W."/>
            <person name="He G."/>
            <person name="Johnson J."/>
            <person name="Nolan M."/>
            <person name="Tritt A."/>
            <person name="Barry K.W."/>
            <person name="Grigoriev I.V."/>
            <person name="Nagy L.G."/>
            <person name="Hibbett D."/>
            <person name="Henrissat B."/>
            <person name="Matheny P.B."/>
            <person name="Labbe J."/>
            <person name="Martin F.M."/>
        </authorList>
    </citation>
    <scope>NUCLEOTIDE SEQUENCE</scope>
    <source>
        <strain evidence="1">HHB10654</strain>
    </source>
</reference>
<evidence type="ECO:0000313" key="2">
    <source>
        <dbReference type="Proteomes" id="UP000814140"/>
    </source>
</evidence>
<organism evidence="1 2">
    <name type="scientific">Artomyces pyxidatus</name>
    <dbReference type="NCBI Taxonomy" id="48021"/>
    <lineage>
        <taxon>Eukaryota</taxon>
        <taxon>Fungi</taxon>
        <taxon>Dikarya</taxon>
        <taxon>Basidiomycota</taxon>
        <taxon>Agaricomycotina</taxon>
        <taxon>Agaricomycetes</taxon>
        <taxon>Russulales</taxon>
        <taxon>Auriscalpiaceae</taxon>
        <taxon>Artomyces</taxon>
    </lineage>
</organism>
<dbReference type="EMBL" id="MU277205">
    <property type="protein sequence ID" value="KAI0062895.1"/>
    <property type="molecule type" value="Genomic_DNA"/>
</dbReference>
<protein>
    <submittedName>
        <fullName evidence="1">Uncharacterized protein</fullName>
    </submittedName>
</protein>
<accession>A0ACB8T429</accession>
<name>A0ACB8T429_9AGAM</name>
<reference evidence="1" key="1">
    <citation type="submission" date="2021-03" db="EMBL/GenBank/DDBJ databases">
        <authorList>
            <consortium name="DOE Joint Genome Institute"/>
            <person name="Ahrendt S."/>
            <person name="Looney B.P."/>
            <person name="Miyauchi S."/>
            <person name="Morin E."/>
            <person name="Drula E."/>
            <person name="Courty P.E."/>
            <person name="Chicoki N."/>
            <person name="Fauchery L."/>
            <person name="Kohler A."/>
            <person name="Kuo A."/>
            <person name="Labutti K."/>
            <person name="Pangilinan J."/>
            <person name="Lipzen A."/>
            <person name="Riley R."/>
            <person name="Andreopoulos W."/>
            <person name="He G."/>
            <person name="Johnson J."/>
            <person name="Barry K.W."/>
            <person name="Grigoriev I.V."/>
            <person name="Nagy L."/>
            <person name="Hibbett D."/>
            <person name="Henrissat B."/>
            <person name="Matheny P.B."/>
            <person name="Labbe J."/>
            <person name="Martin F."/>
        </authorList>
    </citation>
    <scope>NUCLEOTIDE SEQUENCE</scope>
    <source>
        <strain evidence="1">HHB10654</strain>
    </source>
</reference>
<evidence type="ECO:0000313" key="1">
    <source>
        <dbReference type="EMBL" id="KAI0062895.1"/>
    </source>
</evidence>
<dbReference type="Proteomes" id="UP000814140">
    <property type="component" value="Unassembled WGS sequence"/>
</dbReference>